<feature type="domain" description="ATP-grasp" evidence="6">
    <location>
        <begin position="492"/>
        <end position="700"/>
    </location>
</feature>
<keyword evidence="1" id="KW-0816">Tricarboxylic acid cycle</keyword>
<dbReference type="Gene3D" id="3.30.1490.20">
    <property type="entry name" value="ATP-grasp fold, A domain"/>
    <property type="match status" value="1"/>
</dbReference>
<keyword evidence="4 5" id="KW-0067">ATP-binding</keyword>
<dbReference type="EMBL" id="JABXWT010000008">
    <property type="protein sequence ID" value="NVO56977.1"/>
    <property type="molecule type" value="Genomic_DNA"/>
</dbReference>
<evidence type="ECO:0000256" key="1">
    <source>
        <dbReference type="ARBA" id="ARBA00022532"/>
    </source>
</evidence>
<dbReference type="Gene3D" id="3.40.50.720">
    <property type="entry name" value="NAD(P)-binding Rossmann-like Domain"/>
    <property type="match status" value="1"/>
</dbReference>
<dbReference type="SUPFAM" id="SSF52210">
    <property type="entry name" value="Succinyl-CoA synthetase domains"/>
    <property type="match status" value="2"/>
</dbReference>
<keyword evidence="8" id="KW-1185">Reference proteome</keyword>
<dbReference type="Proteomes" id="UP000630805">
    <property type="component" value="Unassembled WGS sequence"/>
</dbReference>
<dbReference type="InterPro" id="IPR016102">
    <property type="entry name" value="Succinyl-CoA_synth-like"/>
</dbReference>
<dbReference type="GO" id="GO:0016874">
    <property type="term" value="F:ligase activity"/>
    <property type="evidence" value="ECO:0007669"/>
    <property type="project" value="UniProtKB-KW"/>
</dbReference>
<dbReference type="InterPro" id="IPR011761">
    <property type="entry name" value="ATP-grasp"/>
</dbReference>
<dbReference type="Gene3D" id="3.40.50.261">
    <property type="entry name" value="Succinyl-CoA synthetase domains"/>
    <property type="match status" value="2"/>
</dbReference>
<accession>A0ABX2PTV4</accession>
<dbReference type="Pfam" id="PF13549">
    <property type="entry name" value="ATP-grasp_5"/>
    <property type="match status" value="1"/>
</dbReference>
<dbReference type="InterPro" id="IPR051538">
    <property type="entry name" value="Acyl-CoA_Synth/Transferase"/>
</dbReference>
<evidence type="ECO:0000256" key="5">
    <source>
        <dbReference type="PROSITE-ProRule" id="PRU00409"/>
    </source>
</evidence>
<dbReference type="InterPro" id="IPR036291">
    <property type="entry name" value="NAD(P)-bd_dom_sf"/>
</dbReference>
<comment type="caution">
    <text evidence="7">The sequence shown here is derived from an EMBL/GenBank/DDBJ whole genome shotgun (WGS) entry which is preliminary data.</text>
</comment>
<protein>
    <submittedName>
        <fullName evidence="7">Acetate--CoA ligase family protein</fullName>
    </submittedName>
</protein>
<organism evidence="7 8">
    <name type="scientific">Ruegeria haliotis</name>
    <dbReference type="NCBI Taxonomy" id="2747601"/>
    <lineage>
        <taxon>Bacteria</taxon>
        <taxon>Pseudomonadati</taxon>
        <taxon>Pseudomonadota</taxon>
        <taxon>Alphaproteobacteria</taxon>
        <taxon>Rhodobacterales</taxon>
        <taxon>Roseobacteraceae</taxon>
        <taxon>Ruegeria</taxon>
    </lineage>
</organism>
<dbReference type="PANTHER" id="PTHR43334">
    <property type="entry name" value="ACETATE--COA LIGASE [ADP-FORMING]"/>
    <property type="match status" value="1"/>
</dbReference>
<keyword evidence="3 5" id="KW-0547">Nucleotide-binding</keyword>
<dbReference type="SMART" id="SM00881">
    <property type="entry name" value="CoA_binding"/>
    <property type="match status" value="1"/>
</dbReference>
<evidence type="ECO:0000256" key="4">
    <source>
        <dbReference type="ARBA" id="ARBA00022840"/>
    </source>
</evidence>
<evidence type="ECO:0000256" key="3">
    <source>
        <dbReference type="ARBA" id="ARBA00022741"/>
    </source>
</evidence>
<dbReference type="InterPro" id="IPR032875">
    <property type="entry name" value="Succ_CoA_lig_flav_dom"/>
</dbReference>
<evidence type="ECO:0000259" key="6">
    <source>
        <dbReference type="PROSITE" id="PS50975"/>
    </source>
</evidence>
<reference evidence="7 8" key="1">
    <citation type="submission" date="2020-06" db="EMBL/GenBank/DDBJ databases">
        <authorList>
            <person name="Cao W.R."/>
        </authorList>
    </citation>
    <scope>NUCLEOTIDE SEQUENCE [LARGE SCALE GENOMIC DNA]</scope>
    <source>
        <strain evidence="7 8">B1Z28</strain>
    </source>
</reference>
<evidence type="ECO:0000313" key="7">
    <source>
        <dbReference type="EMBL" id="NVO56977.1"/>
    </source>
</evidence>
<dbReference type="InterPro" id="IPR013815">
    <property type="entry name" value="ATP_grasp_subdomain_1"/>
</dbReference>
<keyword evidence="2 7" id="KW-0436">Ligase</keyword>
<dbReference type="Pfam" id="PF13607">
    <property type="entry name" value="Succ_CoA_lig"/>
    <property type="match status" value="1"/>
</dbReference>
<dbReference type="PANTHER" id="PTHR43334:SF1">
    <property type="entry name" value="3-HYDROXYPROPIONATE--COA LIGASE [ADP-FORMING]"/>
    <property type="match status" value="1"/>
</dbReference>
<dbReference type="SUPFAM" id="SSF51735">
    <property type="entry name" value="NAD(P)-binding Rossmann-fold domains"/>
    <property type="match status" value="1"/>
</dbReference>
<dbReference type="RefSeq" id="WP_176865938.1">
    <property type="nucleotide sequence ID" value="NZ_JABXWT010000008.1"/>
</dbReference>
<sequence>MPDHHLRPMFEPNAIAIVGASAREGSLGYRATCQALIGGFEGGIYPINPRYEEIQGAKCYPSYDQLPESAELAVLAVGDKHIEEQLRFAIKHGARAAVIFTSGYLDEDIEPVLKDRLEKMAADAGISLCGANCMGFVQLETGVRGTWFDYEELRPGNISLISHSGIVYRALAGADPRLKFNMVVSPGQELVTTAADYLDYALSLESTCVVGLLLETVRDPAGFRRALAKANERNIPIVALKVGQTELSTQLAQSHSGALAGNDAAYSALFEHYGVQRVQDIDELSATLALMAEYPNLGAGQLASAHDSGGLRGMVIDLADKAGVQFSQISKDTTKRLEEVLDYGLPPVNPVDAWNGLDGFEESFTQSLTALANDADTALSILFTDIIIEDEVWDTFMRIPKSVVDATGKPVALALNWSRSPKADSALPAQLSGIPVIDGAGNAILAAKHALSYRDFQAQPPKMSRFRPDAGAVSKWRRILAEGNPLDEAASGELMADFGIPVAPYSVTETLEETLQAAERLGYPVVLKTAVEGILHKSDVGGVRPNLADEVMLKAAHADITSRLGSRTLVSKMVEGDVELALGVVVDEQFGPLVMVGAGGILIEVLKDREFLMPPIDQASAAAALGRLKIAPMLDGVRGAPPVDRQRLFAAIERLGAMADALGDVLSEVDLNPFLASSDGCVAVDALVVPKAVQASNSVEEAAHV</sequence>
<dbReference type="InterPro" id="IPR003781">
    <property type="entry name" value="CoA-bd"/>
</dbReference>
<evidence type="ECO:0000313" key="8">
    <source>
        <dbReference type="Proteomes" id="UP000630805"/>
    </source>
</evidence>
<proteinExistence type="predicted"/>
<dbReference type="SUPFAM" id="SSF56059">
    <property type="entry name" value="Glutathione synthetase ATP-binding domain-like"/>
    <property type="match status" value="1"/>
</dbReference>
<dbReference type="Gene3D" id="3.30.470.20">
    <property type="entry name" value="ATP-grasp fold, B domain"/>
    <property type="match status" value="1"/>
</dbReference>
<name>A0ABX2PTV4_9RHOB</name>
<dbReference type="PROSITE" id="PS50975">
    <property type="entry name" value="ATP_GRASP"/>
    <property type="match status" value="1"/>
</dbReference>
<evidence type="ECO:0000256" key="2">
    <source>
        <dbReference type="ARBA" id="ARBA00022598"/>
    </source>
</evidence>
<gene>
    <name evidence="7" type="ORF">HW561_14370</name>
</gene>
<dbReference type="Pfam" id="PF13380">
    <property type="entry name" value="CoA_binding_2"/>
    <property type="match status" value="1"/>
</dbReference>